<comment type="caution">
    <text evidence="1">The sequence shown here is derived from an EMBL/GenBank/DDBJ whole genome shotgun (WGS) entry which is preliminary data.</text>
</comment>
<dbReference type="GO" id="GO:0008608">
    <property type="term" value="P:attachment of spindle microtubules to kinetochore"/>
    <property type="evidence" value="ECO:0007669"/>
    <property type="project" value="InterPro"/>
</dbReference>
<proteinExistence type="predicted"/>
<dbReference type="AlphaFoldDB" id="A0A9W6YKI9"/>
<protein>
    <submittedName>
        <fullName evidence="1">Unnamed protein product</fullName>
    </submittedName>
</protein>
<dbReference type="Pfam" id="PF08656">
    <property type="entry name" value="DASH_Dad3"/>
    <property type="match status" value="1"/>
</dbReference>
<organism evidence="1 2">
    <name type="scientific">Ambrosiozyma monospora</name>
    <name type="common">Yeast</name>
    <name type="synonym">Endomycopsis monosporus</name>
    <dbReference type="NCBI Taxonomy" id="43982"/>
    <lineage>
        <taxon>Eukaryota</taxon>
        <taxon>Fungi</taxon>
        <taxon>Dikarya</taxon>
        <taxon>Ascomycota</taxon>
        <taxon>Saccharomycotina</taxon>
        <taxon>Pichiomycetes</taxon>
        <taxon>Pichiales</taxon>
        <taxon>Pichiaceae</taxon>
        <taxon>Ambrosiozyma</taxon>
    </lineage>
</organism>
<name>A0A9W6YKI9_AMBMO</name>
<keyword evidence="2" id="KW-1185">Reference proteome</keyword>
<dbReference type="OrthoDB" id="2443965at2759"/>
<dbReference type="InterPro" id="IPR013965">
    <property type="entry name" value="DASH_Dad3"/>
</dbReference>
<dbReference type="GO" id="GO:0042729">
    <property type="term" value="C:DASH complex"/>
    <property type="evidence" value="ECO:0007669"/>
    <property type="project" value="InterPro"/>
</dbReference>
<dbReference type="GO" id="GO:0072686">
    <property type="term" value="C:mitotic spindle"/>
    <property type="evidence" value="ECO:0007669"/>
    <property type="project" value="InterPro"/>
</dbReference>
<sequence>MTESLLTMDYEKRVELTSLEAKTLKQYQTLALSLALLKNEIQNVISDLEGPESRQQQDGAMTADLAIEKLRSLEEKFGLISTSFKNSVYRVFVNGQQQQQQALSIEEEQAQAASQAIHAAQAIAASFQNGDVDRDVDMDDVDLTSTINDAV</sequence>
<accession>A0A9W6YKI9</accession>
<gene>
    <name evidence="1" type="ORF">Amon01_000004600</name>
</gene>
<reference evidence="1" key="1">
    <citation type="submission" date="2023-04" db="EMBL/GenBank/DDBJ databases">
        <title>Ambrosiozyma monospora NBRC 1965.</title>
        <authorList>
            <person name="Ichikawa N."/>
            <person name="Sato H."/>
            <person name="Tonouchi N."/>
        </authorList>
    </citation>
    <scope>NUCLEOTIDE SEQUENCE</scope>
    <source>
        <strain evidence="1">NBRC 1965</strain>
    </source>
</reference>
<dbReference type="EMBL" id="BSXU01000020">
    <property type="protein sequence ID" value="GMG18881.1"/>
    <property type="molecule type" value="Genomic_DNA"/>
</dbReference>
<dbReference type="Proteomes" id="UP001165063">
    <property type="component" value="Unassembled WGS sequence"/>
</dbReference>
<evidence type="ECO:0000313" key="2">
    <source>
        <dbReference type="Proteomes" id="UP001165063"/>
    </source>
</evidence>
<evidence type="ECO:0000313" key="1">
    <source>
        <dbReference type="EMBL" id="GMG18881.1"/>
    </source>
</evidence>